<dbReference type="OrthoDB" id="5302289at2759"/>
<proteinExistence type="predicted"/>
<keyword evidence="2" id="KW-1185">Reference proteome</keyword>
<dbReference type="Proteomes" id="UP000053328">
    <property type="component" value="Unassembled WGS sequence"/>
</dbReference>
<organism evidence="1 2">
    <name type="scientific">Exophiala spinifera</name>
    <dbReference type="NCBI Taxonomy" id="91928"/>
    <lineage>
        <taxon>Eukaryota</taxon>
        <taxon>Fungi</taxon>
        <taxon>Dikarya</taxon>
        <taxon>Ascomycota</taxon>
        <taxon>Pezizomycotina</taxon>
        <taxon>Eurotiomycetes</taxon>
        <taxon>Chaetothyriomycetidae</taxon>
        <taxon>Chaetothyriales</taxon>
        <taxon>Herpotrichiellaceae</taxon>
        <taxon>Exophiala</taxon>
    </lineage>
</organism>
<protein>
    <submittedName>
        <fullName evidence="1">Uncharacterized protein</fullName>
    </submittedName>
</protein>
<gene>
    <name evidence="1" type="ORF">PV08_05522</name>
</gene>
<dbReference type="RefSeq" id="XP_016235692.1">
    <property type="nucleotide sequence ID" value="XM_016379865.1"/>
</dbReference>
<accession>A0A0D1YKH7</accession>
<dbReference type="VEuPathDB" id="FungiDB:PV08_05522"/>
<name>A0A0D1YKH7_9EURO</name>
<sequence length="91" mass="10555">MSRTIKITTRQAIQIAQNSENGSIDPIILHILELALCRIWNNIQDQPDSYIMSQLEFAVFNYHRALPDLQNETAREAVSRYWDSHTLVLDV</sequence>
<dbReference type="AlphaFoldDB" id="A0A0D1YKH7"/>
<evidence type="ECO:0000313" key="2">
    <source>
        <dbReference type="Proteomes" id="UP000053328"/>
    </source>
</evidence>
<reference evidence="1 2" key="1">
    <citation type="submission" date="2015-01" db="EMBL/GenBank/DDBJ databases">
        <title>The Genome Sequence of Exophiala spinifera CBS89968.</title>
        <authorList>
            <consortium name="The Broad Institute Genomics Platform"/>
            <person name="Cuomo C."/>
            <person name="de Hoog S."/>
            <person name="Gorbushina A."/>
            <person name="Stielow B."/>
            <person name="Teixiera M."/>
            <person name="Abouelleil A."/>
            <person name="Chapman S.B."/>
            <person name="Priest M."/>
            <person name="Young S.K."/>
            <person name="Wortman J."/>
            <person name="Nusbaum C."/>
            <person name="Birren B."/>
        </authorList>
    </citation>
    <scope>NUCLEOTIDE SEQUENCE [LARGE SCALE GENOMIC DNA]</scope>
    <source>
        <strain evidence="1 2">CBS 89968</strain>
    </source>
</reference>
<dbReference type="HOGENOM" id="CLU_145544_2_1_1"/>
<evidence type="ECO:0000313" key="1">
    <source>
        <dbReference type="EMBL" id="KIW15476.1"/>
    </source>
</evidence>
<dbReference type="EMBL" id="KN847495">
    <property type="protein sequence ID" value="KIW15476.1"/>
    <property type="molecule type" value="Genomic_DNA"/>
</dbReference>
<dbReference type="GeneID" id="27332605"/>